<protein>
    <submittedName>
        <fullName evidence="2">Uncharacterized protein</fullName>
    </submittedName>
</protein>
<gene>
    <name evidence="2" type="ORF">Lboz_2910</name>
</gene>
<keyword evidence="1" id="KW-0812">Transmembrane</keyword>
<accession>A0A0W0RJY0</accession>
<keyword evidence="1" id="KW-0472">Membrane</keyword>
<proteinExistence type="predicted"/>
<name>A0A0W0RJY0_LEGBO</name>
<reference evidence="2 3" key="1">
    <citation type="submission" date="2015-11" db="EMBL/GenBank/DDBJ databases">
        <title>Genomic analysis of 38 Legionella species identifies large and diverse effector repertoires.</title>
        <authorList>
            <person name="Burstein D."/>
            <person name="Amaro F."/>
            <person name="Zusman T."/>
            <person name="Lifshitz Z."/>
            <person name="Cohen O."/>
            <person name="Gilbert J.A."/>
            <person name="Pupko T."/>
            <person name="Shuman H.A."/>
            <person name="Segal G."/>
        </authorList>
    </citation>
    <scope>NUCLEOTIDE SEQUENCE [LARGE SCALE GENOMIC DNA]</scope>
    <source>
        <strain evidence="2 3">WIGA</strain>
    </source>
</reference>
<organism evidence="2 3">
    <name type="scientific">Legionella bozemanae</name>
    <name type="common">Fluoribacter bozemanae</name>
    <dbReference type="NCBI Taxonomy" id="447"/>
    <lineage>
        <taxon>Bacteria</taxon>
        <taxon>Pseudomonadati</taxon>
        <taxon>Pseudomonadota</taxon>
        <taxon>Gammaproteobacteria</taxon>
        <taxon>Legionellales</taxon>
        <taxon>Legionellaceae</taxon>
        <taxon>Legionella</taxon>
    </lineage>
</organism>
<keyword evidence="1" id="KW-1133">Transmembrane helix</keyword>
<dbReference type="AlphaFoldDB" id="A0A0W0RJY0"/>
<dbReference type="EMBL" id="LNXU01000032">
    <property type="protein sequence ID" value="KTC71333.1"/>
    <property type="molecule type" value="Genomic_DNA"/>
</dbReference>
<keyword evidence="3" id="KW-1185">Reference proteome</keyword>
<evidence type="ECO:0000256" key="1">
    <source>
        <dbReference type="SAM" id="Phobius"/>
    </source>
</evidence>
<feature type="transmembrane region" description="Helical" evidence="1">
    <location>
        <begin position="82"/>
        <end position="100"/>
    </location>
</feature>
<dbReference type="PATRIC" id="fig|447.4.peg.3104"/>
<dbReference type="RefSeq" id="WP_058460484.1">
    <property type="nucleotide sequence ID" value="NZ_CAAAIY010000011.1"/>
</dbReference>
<dbReference type="Proteomes" id="UP000054695">
    <property type="component" value="Unassembled WGS sequence"/>
</dbReference>
<sequence length="115" mass="13507">MKLPCKFCKKSMEPIVKFENRLVTHKVQVFYCSICGKQLFVTGGIFEKPFWERPFYFWWLGPFKNLIYLEQLKTVYTRFGKASAIGFALGIILILAFSYFNELKSAISILIQFLK</sequence>
<evidence type="ECO:0000313" key="2">
    <source>
        <dbReference type="EMBL" id="KTC71333.1"/>
    </source>
</evidence>
<comment type="caution">
    <text evidence="2">The sequence shown here is derived from an EMBL/GenBank/DDBJ whole genome shotgun (WGS) entry which is preliminary data.</text>
</comment>
<evidence type="ECO:0000313" key="3">
    <source>
        <dbReference type="Proteomes" id="UP000054695"/>
    </source>
</evidence>